<comment type="caution">
    <text evidence="1">The sequence shown here is derived from an EMBL/GenBank/DDBJ whole genome shotgun (WGS) entry which is preliminary data.</text>
</comment>
<reference evidence="1" key="1">
    <citation type="journal article" date="2020" name="mSystems">
        <title>Genome- and Community-Level Interaction Insights into Carbon Utilization and Element Cycling Functions of Hydrothermarchaeota in Hydrothermal Sediment.</title>
        <authorList>
            <person name="Zhou Z."/>
            <person name="Liu Y."/>
            <person name="Xu W."/>
            <person name="Pan J."/>
            <person name="Luo Z.H."/>
            <person name="Li M."/>
        </authorList>
    </citation>
    <scope>NUCLEOTIDE SEQUENCE [LARGE SCALE GENOMIC DNA]</scope>
    <source>
        <strain evidence="1">SpSt-1084</strain>
    </source>
</reference>
<dbReference type="Gene3D" id="3.40.50.300">
    <property type="entry name" value="P-loop containing nucleotide triphosphate hydrolases"/>
    <property type="match status" value="1"/>
</dbReference>
<evidence type="ECO:0008006" key="2">
    <source>
        <dbReference type="Google" id="ProtNLM"/>
    </source>
</evidence>
<sequence>MKQRAAVAASLIGSPTVLILDEPFNGLDPEAQKTAKDCFKSSEREEQC</sequence>
<gene>
    <name evidence="1" type="ORF">ENM42_03840</name>
</gene>
<dbReference type="InterPro" id="IPR027417">
    <property type="entry name" value="P-loop_NTPase"/>
</dbReference>
<dbReference type="SUPFAM" id="SSF52540">
    <property type="entry name" value="P-loop containing nucleoside triphosphate hydrolases"/>
    <property type="match status" value="1"/>
</dbReference>
<accession>A0A7C5YAY9</accession>
<evidence type="ECO:0000313" key="1">
    <source>
        <dbReference type="EMBL" id="HHR40943.1"/>
    </source>
</evidence>
<organism evidence="1">
    <name type="scientific">Caldiarchaeum subterraneum</name>
    <dbReference type="NCBI Taxonomy" id="311458"/>
    <lineage>
        <taxon>Archaea</taxon>
        <taxon>Nitrososphaerota</taxon>
        <taxon>Candidatus Caldarchaeales</taxon>
        <taxon>Candidatus Caldarchaeaceae</taxon>
        <taxon>Candidatus Caldarchaeum</taxon>
    </lineage>
</organism>
<dbReference type="EMBL" id="DRXS01000206">
    <property type="protein sequence ID" value="HHR40943.1"/>
    <property type="molecule type" value="Genomic_DNA"/>
</dbReference>
<proteinExistence type="predicted"/>
<protein>
    <recommendedName>
        <fullName evidence="2">ATP-binding cassette domain-containing protein</fullName>
    </recommendedName>
</protein>
<name>A0A7C5YAY9_CALS0</name>
<dbReference type="AlphaFoldDB" id="A0A7C5YAY9"/>